<dbReference type="EMBL" id="CAADFD010000072">
    <property type="protein sequence ID" value="VFJ62247.1"/>
    <property type="molecule type" value="Genomic_DNA"/>
</dbReference>
<evidence type="ECO:0000313" key="1">
    <source>
        <dbReference type="EMBL" id="VFJ47711.1"/>
    </source>
</evidence>
<protein>
    <submittedName>
        <fullName evidence="2">Uncharacterized protein</fullName>
    </submittedName>
</protein>
<accession>A0A450T648</accession>
<sequence>MGDRFRKVGKGSIGTMIIAVIETRLVEINRLHFFLRRPLWCSSKGLVIA</sequence>
<dbReference type="EMBL" id="CAADEW010000017">
    <property type="protein sequence ID" value="VFJ47711.1"/>
    <property type="molecule type" value="Genomic_DNA"/>
</dbReference>
<proteinExistence type="predicted"/>
<reference evidence="2" key="1">
    <citation type="submission" date="2019-02" db="EMBL/GenBank/DDBJ databases">
        <authorList>
            <person name="Gruber-Vodicka R. H."/>
            <person name="Seah K. B. B."/>
        </authorList>
    </citation>
    <scope>NUCLEOTIDE SEQUENCE</scope>
    <source>
        <strain evidence="2">BECK_BZ106</strain>
        <strain evidence="1">BECK_BZ15</strain>
    </source>
</reference>
<evidence type="ECO:0000313" key="2">
    <source>
        <dbReference type="EMBL" id="VFJ62247.1"/>
    </source>
</evidence>
<organism evidence="2">
    <name type="scientific">Candidatus Kentrum sp. FW</name>
    <dbReference type="NCBI Taxonomy" id="2126338"/>
    <lineage>
        <taxon>Bacteria</taxon>
        <taxon>Pseudomonadati</taxon>
        <taxon>Pseudomonadota</taxon>
        <taxon>Gammaproteobacteria</taxon>
        <taxon>Candidatus Kentrum</taxon>
    </lineage>
</organism>
<name>A0A450T648_9GAMM</name>
<dbReference type="AlphaFoldDB" id="A0A450T648"/>
<gene>
    <name evidence="1" type="ORF">BECKFW1821A_GA0114235_101720</name>
    <name evidence="2" type="ORF">BECKFW1821B_GA0114236_10721</name>
</gene>